<dbReference type="InterPro" id="IPR008909">
    <property type="entry name" value="DALR_anticod-bd"/>
</dbReference>
<proteinExistence type="inferred from homology"/>
<dbReference type="Pfam" id="PF05746">
    <property type="entry name" value="DALR_1"/>
    <property type="match status" value="1"/>
</dbReference>
<keyword evidence="7 10" id="KW-0648">Protein biosynthesis</keyword>
<accession>A0A6V8NXZ3</accession>
<comment type="caution">
    <text evidence="12">The sequence shown here is derived from an EMBL/GenBank/DDBJ whole genome shotgun (WGS) entry which is preliminary data.</text>
</comment>
<evidence type="ECO:0000256" key="6">
    <source>
        <dbReference type="ARBA" id="ARBA00022840"/>
    </source>
</evidence>
<comment type="subcellular location">
    <subcellularLocation>
        <location evidence="1 10">Cytoplasm</location>
    </subcellularLocation>
</comment>
<dbReference type="EC" id="6.1.1.14" evidence="10"/>
<evidence type="ECO:0000313" key="12">
    <source>
        <dbReference type="EMBL" id="GFP25102.1"/>
    </source>
</evidence>
<protein>
    <recommendedName>
        <fullName evidence="10">Glycine--tRNA ligase beta subunit</fullName>
        <ecNumber evidence="10">6.1.1.14</ecNumber>
    </recommendedName>
    <alternativeName>
        <fullName evidence="10">Glycyl-tRNA synthetase beta subunit</fullName>
        <shortName evidence="10">GlyRS</shortName>
    </alternativeName>
</protein>
<dbReference type="GO" id="GO:0006426">
    <property type="term" value="P:glycyl-tRNA aminoacylation"/>
    <property type="evidence" value="ECO:0007669"/>
    <property type="project" value="UniProtKB-UniRule"/>
</dbReference>
<comment type="similarity">
    <text evidence="2 10">Belongs to the class-II aminoacyl-tRNA synthetase family.</text>
</comment>
<dbReference type="EMBL" id="BLRX01000039">
    <property type="protein sequence ID" value="GFP25102.1"/>
    <property type="molecule type" value="Genomic_DNA"/>
</dbReference>
<evidence type="ECO:0000256" key="5">
    <source>
        <dbReference type="ARBA" id="ARBA00022741"/>
    </source>
</evidence>
<dbReference type="GO" id="GO:0005829">
    <property type="term" value="C:cytosol"/>
    <property type="evidence" value="ECO:0007669"/>
    <property type="project" value="TreeGrafter"/>
</dbReference>
<dbReference type="GO" id="GO:0004820">
    <property type="term" value="F:glycine-tRNA ligase activity"/>
    <property type="evidence" value="ECO:0007669"/>
    <property type="project" value="UniProtKB-UniRule"/>
</dbReference>
<dbReference type="GO" id="GO:0005524">
    <property type="term" value="F:ATP binding"/>
    <property type="evidence" value="ECO:0007669"/>
    <property type="project" value="UniProtKB-UniRule"/>
</dbReference>
<evidence type="ECO:0000256" key="10">
    <source>
        <dbReference type="HAMAP-Rule" id="MF_00255"/>
    </source>
</evidence>
<evidence type="ECO:0000256" key="8">
    <source>
        <dbReference type="ARBA" id="ARBA00023146"/>
    </source>
</evidence>
<dbReference type="HAMAP" id="MF_00255">
    <property type="entry name" value="Gly_tRNA_synth_beta"/>
    <property type="match status" value="1"/>
</dbReference>
<evidence type="ECO:0000256" key="7">
    <source>
        <dbReference type="ARBA" id="ARBA00022917"/>
    </source>
</evidence>
<organism evidence="12 13">
    <name type="scientific">Candidatus Hakubella thermalkaliphila</name>
    <dbReference type="NCBI Taxonomy" id="2754717"/>
    <lineage>
        <taxon>Bacteria</taxon>
        <taxon>Bacillati</taxon>
        <taxon>Actinomycetota</taxon>
        <taxon>Actinomycetota incertae sedis</taxon>
        <taxon>Candidatus Hakubellales</taxon>
        <taxon>Candidatus Hakubellaceae</taxon>
        <taxon>Candidatus Hakubella</taxon>
    </lineage>
</organism>
<name>A0A6V8NXZ3_9ACTN</name>
<keyword evidence="5 10" id="KW-0547">Nucleotide-binding</keyword>
<evidence type="ECO:0000256" key="9">
    <source>
        <dbReference type="ARBA" id="ARBA00047937"/>
    </source>
</evidence>
<dbReference type="AlphaFoldDB" id="A0A6V8NXZ3"/>
<evidence type="ECO:0000256" key="2">
    <source>
        <dbReference type="ARBA" id="ARBA00008226"/>
    </source>
</evidence>
<keyword evidence="8 10" id="KW-0030">Aminoacyl-tRNA synthetase</keyword>
<evidence type="ECO:0000313" key="13">
    <source>
        <dbReference type="Proteomes" id="UP000543224"/>
    </source>
</evidence>
<dbReference type="Pfam" id="PF02092">
    <property type="entry name" value="tRNA_synt_2f"/>
    <property type="match status" value="1"/>
</dbReference>
<dbReference type="GO" id="GO:0006420">
    <property type="term" value="P:arginyl-tRNA aminoacylation"/>
    <property type="evidence" value="ECO:0007669"/>
    <property type="project" value="InterPro"/>
</dbReference>
<evidence type="ECO:0000256" key="3">
    <source>
        <dbReference type="ARBA" id="ARBA00022490"/>
    </source>
</evidence>
<dbReference type="PANTHER" id="PTHR30075">
    <property type="entry name" value="GLYCYL-TRNA SYNTHETASE"/>
    <property type="match status" value="1"/>
</dbReference>
<keyword evidence="3 10" id="KW-0963">Cytoplasm</keyword>
<dbReference type="GO" id="GO:0004814">
    <property type="term" value="F:arginine-tRNA ligase activity"/>
    <property type="evidence" value="ECO:0007669"/>
    <property type="project" value="InterPro"/>
</dbReference>
<dbReference type="InterPro" id="IPR006194">
    <property type="entry name" value="Gly-tRNA-synth_heterodimer"/>
</dbReference>
<keyword evidence="6 10" id="KW-0067">ATP-binding</keyword>
<sequence>MSKDLLLEIGTEELPHLALQEGREQLEARARELFVDNKLNFQSIQVYGNPRRLVLVVRGLEDRQEDQLIKIKGPSKKIFYDQRNEPTRAALGFLNSHKASLQEVKIELTEKGEYVFIERTKEGQPTEKLLPQLLRSMILSISFTKSMRWGGSNLRFARPIRWLLCLFGDCHINVEVENLISGSITYGHRFLGQNPIQVEKVEDYFRLLRENYVIVDQEDRRKIILDQLQKASQIHKLHPLLDRELVEEVVDLVENPQVVVAEFSPRFLALPREVLETSMKSHQRYFPVESLQGELLPTFIFVQNGSPQAEAEVRKGNERVLSARLTDAMFFWEEDLKKQFAQLTPQLSGVIFQEKLGSMLDKVKRLEKLVPFLVQKTGLAVDLAVVERAAYLCKTDLITNMVVEFPDLQGVMGREYVQRQGEEPSVCQAIFEHYLPRSLEDPLPGSPEGSVLAVADKMDTLVGLFGIGLIPSGSQDPYALRRKARGIIQITLDQEMDWSLAELTSFIHHLYEEQGAELKDQDTLKQEVIDFLLQRFRYLLSDQGYQNELIDSVIEVTRDRIVAIKKKVEALAPIIGLPEMDDLATAYERCNNLSRGWETEEVDPELLQEEQEKVMYERLVAAERKTKENARRYDYAAMIKNLAALRTVVDSFFDRVLVMVEEDRIRANRLSLLRRYVLLFNQLANLSLLSGLLVRESQQSQEGL</sequence>
<comment type="subunit">
    <text evidence="10">Tetramer of two alpha and two beta subunits.</text>
</comment>
<dbReference type="SUPFAM" id="SSF109604">
    <property type="entry name" value="HD-domain/PDEase-like"/>
    <property type="match status" value="1"/>
</dbReference>
<feature type="domain" description="DALR anticodon binding" evidence="11">
    <location>
        <begin position="586"/>
        <end position="675"/>
    </location>
</feature>
<dbReference type="PRINTS" id="PR01045">
    <property type="entry name" value="TRNASYNTHGB"/>
</dbReference>
<evidence type="ECO:0000256" key="4">
    <source>
        <dbReference type="ARBA" id="ARBA00022598"/>
    </source>
</evidence>
<dbReference type="PROSITE" id="PS50861">
    <property type="entry name" value="AA_TRNA_LIGASE_II_GLYAB"/>
    <property type="match status" value="1"/>
</dbReference>
<dbReference type="InterPro" id="IPR015944">
    <property type="entry name" value="Gly-tRNA-synth_bsu"/>
</dbReference>
<evidence type="ECO:0000259" key="11">
    <source>
        <dbReference type="Pfam" id="PF05746"/>
    </source>
</evidence>
<dbReference type="Proteomes" id="UP000543224">
    <property type="component" value="Unassembled WGS sequence"/>
</dbReference>
<evidence type="ECO:0000256" key="1">
    <source>
        <dbReference type="ARBA" id="ARBA00004496"/>
    </source>
</evidence>
<gene>
    <name evidence="10" type="primary">glyS</name>
    <name evidence="12" type="ORF">HKBW3S25_00552</name>
</gene>
<reference evidence="12 13" key="1">
    <citation type="journal article" date="2020" name="Front. Microbiol.">
        <title>Single-cell genomics of novel Actinobacteria with the Wood-Ljungdahl pathway discovered in a serpentinizing system.</title>
        <authorList>
            <person name="Merino N."/>
            <person name="Kawai M."/>
            <person name="Boyd E.S."/>
            <person name="Colman D.R."/>
            <person name="McGlynn S.E."/>
            <person name="Nealson K.H."/>
            <person name="Kurokawa K."/>
            <person name="Hongoh Y."/>
        </authorList>
    </citation>
    <scope>NUCLEOTIDE SEQUENCE [LARGE SCALE GENOMIC DNA]</scope>
    <source>
        <strain evidence="12 13">S25</strain>
    </source>
</reference>
<dbReference type="NCBIfam" id="TIGR00211">
    <property type="entry name" value="glyS"/>
    <property type="match status" value="1"/>
</dbReference>
<comment type="catalytic activity">
    <reaction evidence="9 10">
        <text>tRNA(Gly) + glycine + ATP = glycyl-tRNA(Gly) + AMP + diphosphate</text>
        <dbReference type="Rhea" id="RHEA:16013"/>
        <dbReference type="Rhea" id="RHEA-COMP:9664"/>
        <dbReference type="Rhea" id="RHEA-COMP:9683"/>
        <dbReference type="ChEBI" id="CHEBI:30616"/>
        <dbReference type="ChEBI" id="CHEBI:33019"/>
        <dbReference type="ChEBI" id="CHEBI:57305"/>
        <dbReference type="ChEBI" id="CHEBI:78442"/>
        <dbReference type="ChEBI" id="CHEBI:78522"/>
        <dbReference type="ChEBI" id="CHEBI:456215"/>
        <dbReference type="EC" id="6.1.1.14"/>
    </reaction>
</comment>
<dbReference type="PANTHER" id="PTHR30075:SF2">
    <property type="entry name" value="GLYCINE--TRNA LIGASE, CHLOROPLASTIC_MITOCHONDRIAL 2"/>
    <property type="match status" value="1"/>
</dbReference>
<keyword evidence="4 10" id="KW-0436">Ligase</keyword>